<dbReference type="RefSeq" id="WP_135482189.1">
    <property type="nucleotide sequence ID" value="NZ_SIJK02000117.1"/>
</dbReference>
<keyword evidence="3" id="KW-1185">Reference proteome</keyword>
<reference evidence="2 3" key="1">
    <citation type="submission" date="2021-03" db="EMBL/GenBank/DDBJ databases">
        <authorList>
            <person name="Grouzdev D.S."/>
        </authorList>
    </citation>
    <scope>NUCLEOTIDE SEQUENCE [LARGE SCALE GENOMIC DNA]</scope>
    <source>
        <strain evidence="2 3">M50-1</strain>
    </source>
</reference>
<dbReference type="EMBL" id="SIJK02000117">
    <property type="protein sequence ID" value="MBP1468940.1"/>
    <property type="molecule type" value="Genomic_DNA"/>
</dbReference>
<dbReference type="InterPro" id="IPR036086">
    <property type="entry name" value="ParB/Sulfiredoxin_sf"/>
</dbReference>
<protein>
    <recommendedName>
        <fullName evidence="4">ParB/Sulfiredoxin domain-containing protein</fullName>
    </recommendedName>
</protein>
<keyword evidence="1" id="KW-0175">Coiled coil</keyword>
<evidence type="ECO:0008006" key="4">
    <source>
        <dbReference type="Google" id="ProtNLM"/>
    </source>
</evidence>
<evidence type="ECO:0000313" key="2">
    <source>
        <dbReference type="EMBL" id="MBP1468940.1"/>
    </source>
</evidence>
<accession>A0ABS4DHN8</accession>
<dbReference type="Gene3D" id="3.90.1530.10">
    <property type="entry name" value="Conserved hypothetical protein from pyrococcus furiosus pfu- 392566-001, ParB domain"/>
    <property type="match status" value="1"/>
</dbReference>
<comment type="caution">
    <text evidence="2">The sequence shown here is derived from an EMBL/GenBank/DDBJ whole genome shotgun (WGS) entry which is preliminary data.</text>
</comment>
<organism evidence="2 3">
    <name type="scientific">Candidatus Chloroploca mongolica</name>
    <dbReference type="NCBI Taxonomy" id="2528176"/>
    <lineage>
        <taxon>Bacteria</taxon>
        <taxon>Bacillati</taxon>
        <taxon>Chloroflexota</taxon>
        <taxon>Chloroflexia</taxon>
        <taxon>Chloroflexales</taxon>
        <taxon>Chloroflexineae</taxon>
        <taxon>Oscillochloridaceae</taxon>
        <taxon>Candidatus Chloroploca</taxon>
    </lineage>
</organism>
<name>A0ABS4DHN8_9CHLR</name>
<dbReference type="SUPFAM" id="SSF110849">
    <property type="entry name" value="ParB/Sulfiredoxin"/>
    <property type="match status" value="1"/>
</dbReference>
<proteinExistence type="predicted"/>
<sequence>MMNSRVNLRSVDALIDLKRALNFFDQESIAALRAVEQELQATEYWLHERLTYWRMESQRQEQALRQAEAALMRCQSANLPNPRTGAASLPDCGAQQAVLVQARVKLQEAQQQLKTVQTYQSTVRHAATAYRDQVIQLTRKMTTIVPSARAFLDNRTAEIQAYLAPGAATATNQAPVTTPPPSPTGMQNIPTAGGSTKHNIQMIALDQIDLSTSTVTGSQDFRKVSVQEMIEGFHKLQHVVAPAVAQGADGDDFAQMDAAQGLDYAHGYQRIFDAFYGDSHIRLEKIGTTYTIINGQHRLFIARQLGVKAVPASVVVITSS</sequence>
<dbReference type="Proteomes" id="UP001193081">
    <property type="component" value="Unassembled WGS sequence"/>
</dbReference>
<feature type="coiled-coil region" evidence="1">
    <location>
        <begin position="57"/>
        <end position="119"/>
    </location>
</feature>
<gene>
    <name evidence="2" type="ORF">EYB53_024745</name>
</gene>
<evidence type="ECO:0000313" key="3">
    <source>
        <dbReference type="Proteomes" id="UP001193081"/>
    </source>
</evidence>
<evidence type="ECO:0000256" key="1">
    <source>
        <dbReference type="SAM" id="Coils"/>
    </source>
</evidence>